<dbReference type="InterPro" id="IPR037118">
    <property type="entry name" value="Val-tRNA_synth_C_sf"/>
</dbReference>
<reference evidence="6" key="1">
    <citation type="journal article" date="2019" name="Int. J. Syst. Evol. Microbiol.">
        <title>The Global Catalogue of Microorganisms (GCM) 10K type strain sequencing project: providing services to taxonomists for standard genome sequencing and annotation.</title>
        <authorList>
            <consortium name="The Broad Institute Genomics Platform"/>
            <consortium name="The Broad Institute Genome Sequencing Center for Infectious Disease"/>
            <person name="Wu L."/>
            <person name="Ma J."/>
        </authorList>
    </citation>
    <scope>NUCLEOTIDE SEQUENCE [LARGE SCALE GENOMIC DNA]</scope>
    <source>
        <strain evidence="6">KCTC 52232</strain>
    </source>
</reference>
<keyword evidence="3" id="KW-0175">Coiled coil</keyword>
<feature type="domain" description="ABC transporter" evidence="4">
    <location>
        <begin position="315"/>
        <end position="542"/>
    </location>
</feature>
<keyword evidence="1" id="KW-0547">Nucleotide-binding</keyword>
<dbReference type="InterPro" id="IPR003593">
    <property type="entry name" value="AAA+_ATPase"/>
</dbReference>
<keyword evidence="6" id="KW-1185">Reference proteome</keyword>
<dbReference type="RefSeq" id="WP_377123092.1">
    <property type="nucleotide sequence ID" value="NZ_JBHUON010000002.1"/>
</dbReference>
<name>A0ABW5XLM2_9SPHI</name>
<dbReference type="InterPro" id="IPR032781">
    <property type="entry name" value="ABC_tran_Xtn"/>
</dbReference>
<organism evidence="5 6">
    <name type="scientific">Mucilaginibacter antarcticus</name>
    <dbReference type="NCBI Taxonomy" id="1855725"/>
    <lineage>
        <taxon>Bacteria</taxon>
        <taxon>Pseudomonadati</taxon>
        <taxon>Bacteroidota</taxon>
        <taxon>Sphingobacteriia</taxon>
        <taxon>Sphingobacteriales</taxon>
        <taxon>Sphingobacteriaceae</taxon>
        <taxon>Mucilaginibacter</taxon>
    </lineage>
</organism>
<dbReference type="Pfam" id="PF12848">
    <property type="entry name" value="ABC_tran_Xtn"/>
    <property type="match status" value="1"/>
</dbReference>
<protein>
    <submittedName>
        <fullName evidence="5">ABC-F family ATP-binding cassette domain-containing protein</fullName>
    </submittedName>
</protein>
<sequence>MSTYISAEGLGHQFHDNWLFKNLTLGINRGRRVALVGINGAGKSTLLKLLSGQFLPSEGKVVQSKGLRMGYLEQDPNFKDAVTISDYIFHADNVQQQAIRKYEELLENDPENADALNAVMEELSEVDAWEYEYKIKTILGRLDIHHLNQSIITLSGGQKKRLALAKLLIDDSEFYVLDEPTNHLDIDTIEWLEKLLTEGSKTILMVTHDRYFLDNVCNEILEIDRGKIIPYVGNYAYYLERKAEQNASDDATFQKNSNLLRKELEWMRRQPKARGTKSKSRIDAFYDLEAKTQNGGARQQVELSVKTARQGNKIMELHDITKGFNGNIYTAHFNYVFKKGDRIGLAGKNGSGKSTLLNMITGGLQPDSGKIEKGETTVLGYFNQQGITFRDDERVIDVVKDVAEFITMADGKMISASALLTLFLFPPAKQYGFISKLSGGEKKRLHLMSILMKNPNFLILDEPTNDLDIDTLNVLEEFLINYGGVLMIVSHDRYLLDKLTEQLFIVEDRGRVRIYNGNYSSYRLELEEQKQQDRNDKVTPVVASSSTSKRKLSFKEQQELDKLDKEIAETEVEIKKLTDELNSGIGNEAILEMSKKIEDLNSKLDSKSVRWIELTERKEAYTDVKQ</sequence>
<dbReference type="SMART" id="SM00382">
    <property type="entry name" value="AAA"/>
    <property type="match status" value="2"/>
</dbReference>
<evidence type="ECO:0000313" key="5">
    <source>
        <dbReference type="EMBL" id="MFD2863504.1"/>
    </source>
</evidence>
<dbReference type="PANTHER" id="PTHR42855">
    <property type="entry name" value="ABC TRANSPORTER ATP-BINDING SUBUNIT"/>
    <property type="match status" value="1"/>
</dbReference>
<evidence type="ECO:0000256" key="1">
    <source>
        <dbReference type="ARBA" id="ARBA00022741"/>
    </source>
</evidence>
<dbReference type="InterPro" id="IPR051309">
    <property type="entry name" value="ABCF_ATPase"/>
</dbReference>
<dbReference type="InterPro" id="IPR032524">
    <property type="entry name" value="ABC_tran_C"/>
</dbReference>
<dbReference type="PROSITE" id="PS00211">
    <property type="entry name" value="ABC_TRANSPORTER_1"/>
    <property type="match status" value="1"/>
</dbReference>
<dbReference type="Pfam" id="PF16326">
    <property type="entry name" value="ABC_tran_CTD"/>
    <property type="match status" value="1"/>
</dbReference>
<proteinExistence type="predicted"/>
<dbReference type="InterPro" id="IPR003439">
    <property type="entry name" value="ABC_transporter-like_ATP-bd"/>
</dbReference>
<dbReference type="PROSITE" id="PS50893">
    <property type="entry name" value="ABC_TRANSPORTER_2"/>
    <property type="match status" value="2"/>
</dbReference>
<evidence type="ECO:0000256" key="2">
    <source>
        <dbReference type="ARBA" id="ARBA00022840"/>
    </source>
</evidence>
<dbReference type="PANTHER" id="PTHR42855:SF1">
    <property type="entry name" value="ABC TRANSPORTER DOMAIN-CONTAINING PROTEIN"/>
    <property type="match status" value="1"/>
</dbReference>
<dbReference type="SUPFAM" id="SSF52540">
    <property type="entry name" value="P-loop containing nucleoside triphosphate hydrolases"/>
    <property type="match status" value="2"/>
</dbReference>
<feature type="domain" description="ABC transporter" evidence="4">
    <location>
        <begin position="5"/>
        <end position="250"/>
    </location>
</feature>
<accession>A0ABW5XLM2</accession>
<dbReference type="Proteomes" id="UP001597601">
    <property type="component" value="Unassembled WGS sequence"/>
</dbReference>
<keyword evidence="2 5" id="KW-0067">ATP-binding</keyword>
<evidence type="ECO:0000256" key="3">
    <source>
        <dbReference type="SAM" id="Coils"/>
    </source>
</evidence>
<feature type="coiled-coil region" evidence="3">
    <location>
        <begin position="553"/>
        <end position="580"/>
    </location>
</feature>
<dbReference type="InterPro" id="IPR027417">
    <property type="entry name" value="P-loop_NTPase"/>
</dbReference>
<dbReference type="GO" id="GO:0005524">
    <property type="term" value="F:ATP binding"/>
    <property type="evidence" value="ECO:0007669"/>
    <property type="project" value="UniProtKB-KW"/>
</dbReference>
<evidence type="ECO:0000259" key="4">
    <source>
        <dbReference type="PROSITE" id="PS50893"/>
    </source>
</evidence>
<dbReference type="Pfam" id="PF00005">
    <property type="entry name" value="ABC_tran"/>
    <property type="match status" value="2"/>
</dbReference>
<dbReference type="Gene3D" id="1.10.287.380">
    <property type="entry name" value="Valyl-tRNA synthetase, C-terminal domain"/>
    <property type="match status" value="1"/>
</dbReference>
<dbReference type="InterPro" id="IPR017871">
    <property type="entry name" value="ABC_transporter-like_CS"/>
</dbReference>
<dbReference type="Gene3D" id="3.40.50.300">
    <property type="entry name" value="P-loop containing nucleotide triphosphate hydrolases"/>
    <property type="match status" value="2"/>
</dbReference>
<dbReference type="EMBL" id="JBHUON010000002">
    <property type="protein sequence ID" value="MFD2863504.1"/>
    <property type="molecule type" value="Genomic_DNA"/>
</dbReference>
<gene>
    <name evidence="5" type="ORF">ACFSYC_02285</name>
</gene>
<dbReference type="CDD" id="cd03221">
    <property type="entry name" value="ABCF_EF-3"/>
    <property type="match status" value="2"/>
</dbReference>
<evidence type="ECO:0000313" key="6">
    <source>
        <dbReference type="Proteomes" id="UP001597601"/>
    </source>
</evidence>
<comment type="caution">
    <text evidence="5">The sequence shown here is derived from an EMBL/GenBank/DDBJ whole genome shotgun (WGS) entry which is preliminary data.</text>
</comment>